<gene>
    <name evidence="1" type="ORF">CEP74_02720</name>
</gene>
<name>A0AAD0HBU8_CAMJU</name>
<dbReference type="EMBL" id="CP027403">
    <property type="protein sequence ID" value="AVL46787.1"/>
    <property type="molecule type" value="Genomic_DNA"/>
</dbReference>
<reference evidence="2" key="1">
    <citation type="submission" date="2018-03" db="EMBL/GenBank/DDBJ databases">
        <title>FDA dAtabase for Regulatory Grade micrObial Sequences (FDA-ARGOS): Supporting development and validation of Infectious Disease Dx tests.</title>
        <authorList>
            <person name="Kerrigan L."/>
            <person name="Tallon L."/>
            <person name="Sadzewicz L."/>
            <person name="Sengamalay N."/>
            <person name="Ott S."/>
            <person name="Godinez A."/>
            <person name="Nagaraj S."/>
            <person name="Vavikolanu K."/>
            <person name="Vyas G."/>
            <person name="Nadendla S."/>
            <person name="George J."/>
            <person name="Sichtig H."/>
        </authorList>
    </citation>
    <scope>NUCLEOTIDE SEQUENCE [LARGE SCALE GENOMIC DNA]</scope>
    <source>
        <strain evidence="2">FDAARGOS_295</strain>
    </source>
</reference>
<dbReference type="AlphaFoldDB" id="A0AAD0HBU8"/>
<sequence length="69" mass="8017">MKISELIKSLEDKKKEFGDIEVVIEASYPDSHDNYLSYNIGICKEENIVAYINDENKGRKIFDNCLLLF</sequence>
<evidence type="ECO:0000313" key="1">
    <source>
        <dbReference type="EMBL" id="AVL46787.1"/>
    </source>
</evidence>
<organism evidence="1 2">
    <name type="scientific">Campylobacter jejuni subsp. doylei</name>
    <dbReference type="NCBI Taxonomy" id="32021"/>
    <lineage>
        <taxon>Bacteria</taxon>
        <taxon>Pseudomonadati</taxon>
        <taxon>Campylobacterota</taxon>
        <taxon>Epsilonproteobacteria</taxon>
        <taxon>Campylobacterales</taxon>
        <taxon>Campylobacteraceae</taxon>
        <taxon>Campylobacter</taxon>
    </lineage>
</organism>
<accession>A0AAD0HBU8</accession>
<evidence type="ECO:0000313" key="2">
    <source>
        <dbReference type="Proteomes" id="UP000239717"/>
    </source>
</evidence>
<proteinExistence type="predicted"/>
<protein>
    <submittedName>
        <fullName evidence="1">Uncharacterized protein</fullName>
    </submittedName>
</protein>
<dbReference type="Proteomes" id="UP000239717">
    <property type="component" value="Chromosome"/>
</dbReference>